<keyword evidence="1" id="KW-0812">Transmembrane</keyword>
<keyword evidence="1" id="KW-0472">Membrane</keyword>
<keyword evidence="1" id="KW-1133">Transmembrane helix</keyword>
<dbReference type="HOGENOM" id="CLU_3379971_0_0_2"/>
<evidence type="ECO:0000256" key="1">
    <source>
        <dbReference type="SAM" id="Phobius"/>
    </source>
</evidence>
<dbReference type="KEGG" id="nev:NTE_01009"/>
<evidence type="ECO:0000313" key="2">
    <source>
        <dbReference type="EMBL" id="AIF83083.1"/>
    </source>
</evidence>
<dbReference type="AlphaFoldDB" id="A0A075MPE3"/>
<name>A0A075MPE3_9ARCH</name>
<feature type="transmembrane region" description="Helical" evidence="1">
    <location>
        <begin position="9"/>
        <end position="29"/>
    </location>
</feature>
<accession>A0A075MPE3</accession>
<organism evidence="2 3">
    <name type="scientific">Candidatus Nitrososphaera evergladensis SR1</name>
    <dbReference type="NCBI Taxonomy" id="1459636"/>
    <lineage>
        <taxon>Archaea</taxon>
        <taxon>Nitrososphaerota</taxon>
        <taxon>Nitrososphaeria</taxon>
        <taxon>Nitrososphaerales</taxon>
        <taxon>Nitrososphaeraceae</taxon>
        <taxon>Nitrososphaera</taxon>
    </lineage>
</organism>
<evidence type="ECO:0000313" key="3">
    <source>
        <dbReference type="Proteomes" id="UP000028194"/>
    </source>
</evidence>
<dbReference type="Proteomes" id="UP000028194">
    <property type="component" value="Chromosome"/>
</dbReference>
<dbReference type="EMBL" id="CP007174">
    <property type="protein sequence ID" value="AIF83083.1"/>
    <property type="molecule type" value="Genomic_DNA"/>
</dbReference>
<reference evidence="2 3" key="1">
    <citation type="journal article" date="2014" name="PLoS ONE">
        <title>Genome Sequence of Candidatus Nitrososphaera evergladensis from Group I.1b Enriched from Everglades Soil Reveals Novel Genomic Features of the Ammonia-Oxidizing Archaea.</title>
        <authorList>
            <person name="Zhalnina K.V."/>
            <person name="Dias R."/>
            <person name="Leonard M.T."/>
            <person name="Dorr de Quadros P."/>
            <person name="Camargo F.A."/>
            <person name="Drew J.C."/>
            <person name="Farmerie W.G."/>
            <person name="Daroub S.H."/>
            <person name="Triplett E.W."/>
        </authorList>
    </citation>
    <scope>NUCLEOTIDE SEQUENCE [LARGE SCALE GENOMIC DNA]</scope>
    <source>
        <strain evidence="2 3">SR1</strain>
    </source>
</reference>
<proteinExistence type="predicted"/>
<gene>
    <name evidence="2" type="ORF">NTE_01009</name>
</gene>
<sequence>MMTPTKKKFALAAAGGAAIIIFAIIKLIFTLNGS</sequence>
<keyword evidence="3" id="KW-1185">Reference proteome</keyword>
<protein>
    <submittedName>
        <fullName evidence="2">Uncharacterized protein</fullName>
    </submittedName>
</protein>